<organism evidence="2">
    <name type="scientific">marine sediment metagenome</name>
    <dbReference type="NCBI Taxonomy" id="412755"/>
    <lineage>
        <taxon>unclassified sequences</taxon>
        <taxon>metagenomes</taxon>
        <taxon>ecological metagenomes</taxon>
    </lineage>
</organism>
<keyword evidence="1" id="KW-1133">Transmembrane helix</keyword>
<dbReference type="AlphaFoldDB" id="A0A0F9EGU3"/>
<protein>
    <submittedName>
        <fullName evidence="2">Uncharacterized protein</fullName>
    </submittedName>
</protein>
<evidence type="ECO:0000256" key="1">
    <source>
        <dbReference type="SAM" id="Phobius"/>
    </source>
</evidence>
<name>A0A0F9EGU3_9ZZZZ</name>
<proteinExistence type="predicted"/>
<keyword evidence="1" id="KW-0812">Transmembrane</keyword>
<feature type="transmembrane region" description="Helical" evidence="1">
    <location>
        <begin position="6"/>
        <end position="28"/>
    </location>
</feature>
<comment type="caution">
    <text evidence="2">The sequence shown here is derived from an EMBL/GenBank/DDBJ whole genome shotgun (WGS) entry which is preliminary data.</text>
</comment>
<accession>A0A0F9EGU3</accession>
<sequence length="58" mass="6827">MTEWIFISLVAVVTFCWIIAWLLIVTIAQGYKTLEEWSRGYKTLELEYIVELGQDTEI</sequence>
<keyword evidence="1" id="KW-0472">Membrane</keyword>
<reference evidence="2" key="1">
    <citation type="journal article" date="2015" name="Nature">
        <title>Complex archaea that bridge the gap between prokaryotes and eukaryotes.</title>
        <authorList>
            <person name="Spang A."/>
            <person name="Saw J.H."/>
            <person name="Jorgensen S.L."/>
            <person name="Zaremba-Niedzwiedzka K."/>
            <person name="Martijn J."/>
            <person name="Lind A.E."/>
            <person name="van Eijk R."/>
            <person name="Schleper C."/>
            <person name="Guy L."/>
            <person name="Ettema T.J."/>
        </authorList>
    </citation>
    <scope>NUCLEOTIDE SEQUENCE</scope>
</reference>
<dbReference type="EMBL" id="LAZR01034878">
    <property type="protein sequence ID" value="KKL29056.1"/>
    <property type="molecule type" value="Genomic_DNA"/>
</dbReference>
<evidence type="ECO:0000313" key="2">
    <source>
        <dbReference type="EMBL" id="KKL29056.1"/>
    </source>
</evidence>
<gene>
    <name evidence="2" type="ORF">LCGC14_2368980</name>
</gene>